<feature type="region of interest" description="Disordered" evidence="5">
    <location>
        <begin position="325"/>
        <end position="369"/>
    </location>
</feature>
<dbReference type="PANTHER" id="PTHR30566">
    <property type="entry name" value="YNAI-RELATED MECHANOSENSITIVE ION CHANNEL"/>
    <property type="match status" value="1"/>
</dbReference>
<evidence type="ECO:0000256" key="6">
    <source>
        <dbReference type="SAM" id="Phobius"/>
    </source>
</evidence>
<keyword evidence="2 6" id="KW-0812">Transmembrane</keyword>
<gene>
    <name evidence="8" type="ORF">FKR81_04965</name>
</gene>
<sequence length="369" mass="40260">MPEWARLLITIGISALLALIAVEVVHRAVRRLTHSGRMYRPGQLFGVLLAVQISLSLSRTPGDWRGPALHATGVALIAAGAWLLVAFFNTLADVALARVPTDVTDNRHARRVHTQIALVRRVAAAVLGVLAVGAMLMTFPSVRAIGTTVLASAGVIGAVAALAAQSLLGNVIAGVQIAFSDALRLADVVVVEKQWGRVEEITLTYVVVHLWDDRRLILPTSYFLKTPFENWTRTQSELLGTVDVDVDWTVSVEEMRHELRAMLEGNDLWDGRVSVLQVTEAVHTLVRVRALVSAPDAGKLWDLRCLVREHLVDWVRRQGAMPQVRMRKTETGTGPAAAERSDHHTDARVFGDSPDGTQRDQAFSGPKGT</sequence>
<evidence type="ECO:0000256" key="5">
    <source>
        <dbReference type="SAM" id="MobiDB-lite"/>
    </source>
</evidence>
<dbReference type="RefSeq" id="WP_146349733.1">
    <property type="nucleotide sequence ID" value="NZ_VOBR01000003.1"/>
</dbReference>
<evidence type="ECO:0000256" key="4">
    <source>
        <dbReference type="ARBA" id="ARBA00023136"/>
    </source>
</evidence>
<dbReference type="EMBL" id="VOBR01000003">
    <property type="protein sequence ID" value="TWP53322.1"/>
    <property type="molecule type" value="Genomic_DNA"/>
</dbReference>
<dbReference type="GO" id="GO:0055085">
    <property type="term" value="P:transmembrane transport"/>
    <property type="evidence" value="ECO:0007669"/>
    <property type="project" value="InterPro"/>
</dbReference>
<evidence type="ECO:0000313" key="9">
    <source>
        <dbReference type="Proteomes" id="UP000316639"/>
    </source>
</evidence>
<protein>
    <submittedName>
        <fullName evidence="8">Mechanosensitive ion channel family protein</fullName>
    </submittedName>
</protein>
<comment type="caution">
    <text evidence="8">The sequence shown here is derived from an EMBL/GenBank/DDBJ whole genome shotgun (WGS) entry which is preliminary data.</text>
</comment>
<feature type="domain" description="Mechanosensitive ion channel MscS" evidence="7">
    <location>
        <begin position="167"/>
        <end position="233"/>
    </location>
</feature>
<accession>A0A563F0K8</accession>
<dbReference type="OrthoDB" id="9792218at2"/>
<dbReference type="SUPFAM" id="SSF50182">
    <property type="entry name" value="Sm-like ribonucleoproteins"/>
    <property type="match status" value="1"/>
</dbReference>
<keyword evidence="3 6" id="KW-1133">Transmembrane helix</keyword>
<feature type="transmembrane region" description="Helical" evidence="6">
    <location>
        <begin position="145"/>
        <end position="164"/>
    </location>
</feature>
<dbReference type="Gene3D" id="2.30.30.60">
    <property type="match status" value="1"/>
</dbReference>
<keyword evidence="9" id="KW-1185">Reference proteome</keyword>
<feature type="transmembrane region" description="Helical" evidence="6">
    <location>
        <begin position="38"/>
        <end position="55"/>
    </location>
</feature>
<feature type="transmembrane region" description="Helical" evidence="6">
    <location>
        <begin position="75"/>
        <end position="97"/>
    </location>
</feature>
<dbReference type="InterPro" id="IPR023408">
    <property type="entry name" value="MscS_beta-dom_sf"/>
</dbReference>
<evidence type="ECO:0000259" key="7">
    <source>
        <dbReference type="Pfam" id="PF00924"/>
    </source>
</evidence>
<dbReference type="InterPro" id="IPR006685">
    <property type="entry name" value="MscS_channel_2nd"/>
</dbReference>
<organism evidence="8 9">
    <name type="scientific">Lentzea tibetensis</name>
    <dbReference type="NCBI Taxonomy" id="2591470"/>
    <lineage>
        <taxon>Bacteria</taxon>
        <taxon>Bacillati</taxon>
        <taxon>Actinomycetota</taxon>
        <taxon>Actinomycetes</taxon>
        <taxon>Pseudonocardiales</taxon>
        <taxon>Pseudonocardiaceae</taxon>
        <taxon>Lentzea</taxon>
    </lineage>
</organism>
<comment type="subcellular location">
    <subcellularLocation>
        <location evidence="1">Membrane</location>
    </subcellularLocation>
</comment>
<dbReference type="PANTHER" id="PTHR30566:SF25">
    <property type="entry name" value="INNER MEMBRANE PROTEIN"/>
    <property type="match status" value="1"/>
</dbReference>
<evidence type="ECO:0000256" key="1">
    <source>
        <dbReference type="ARBA" id="ARBA00004370"/>
    </source>
</evidence>
<evidence type="ECO:0000313" key="8">
    <source>
        <dbReference type="EMBL" id="TWP53322.1"/>
    </source>
</evidence>
<feature type="compositionally biased region" description="Basic and acidic residues" evidence="5">
    <location>
        <begin position="339"/>
        <end position="349"/>
    </location>
</feature>
<dbReference type="Pfam" id="PF00924">
    <property type="entry name" value="MS_channel_2nd"/>
    <property type="match status" value="1"/>
</dbReference>
<name>A0A563F0K8_9PSEU</name>
<feature type="transmembrane region" description="Helical" evidence="6">
    <location>
        <begin position="6"/>
        <end position="26"/>
    </location>
</feature>
<dbReference type="GO" id="GO:0016020">
    <property type="term" value="C:membrane"/>
    <property type="evidence" value="ECO:0007669"/>
    <property type="project" value="UniProtKB-SubCell"/>
</dbReference>
<dbReference type="AlphaFoldDB" id="A0A563F0K8"/>
<dbReference type="Proteomes" id="UP000316639">
    <property type="component" value="Unassembled WGS sequence"/>
</dbReference>
<feature type="transmembrane region" description="Helical" evidence="6">
    <location>
        <begin position="118"/>
        <end position="139"/>
    </location>
</feature>
<evidence type="ECO:0000256" key="2">
    <source>
        <dbReference type="ARBA" id="ARBA00022692"/>
    </source>
</evidence>
<keyword evidence="4 6" id="KW-0472">Membrane</keyword>
<dbReference type="InterPro" id="IPR010920">
    <property type="entry name" value="LSM_dom_sf"/>
</dbReference>
<reference evidence="8 9" key="1">
    <citation type="submission" date="2019-07" db="EMBL/GenBank/DDBJ databases">
        <title>Lentzea xizangensis sp. nov., isolated from Qinghai-Tibetan Plateau Soils.</title>
        <authorList>
            <person name="Huang J."/>
        </authorList>
    </citation>
    <scope>NUCLEOTIDE SEQUENCE [LARGE SCALE GENOMIC DNA]</scope>
    <source>
        <strain evidence="8 9">FXJ1.1311</strain>
    </source>
</reference>
<dbReference type="Gene3D" id="1.10.287.1260">
    <property type="match status" value="1"/>
</dbReference>
<proteinExistence type="predicted"/>
<evidence type="ECO:0000256" key="3">
    <source>
        <dbReference type="ARBA" id="ARBA00022989"/>
    </source>
</evidence>